<evidence type="ECO:0000313" key="6">
    <source>
        <dbReference type="Proteomes" id="UP000002630"/>
    </source>
</evidence>
<keyword evidence="6" id="KW-1185">Reference proteome</keyword>
<evidence type="ECO:0000256" key="4">
    <source>
        <dbReference type="SAM" id="MobiDB-lite"/>
    </source>
</evidence>
<dbReference type="InterPro" id="IPR050663">
    <property type="entry name" value="Ankyrin-SOCS_Box"/>
</dbReference>
<dbReference type="GO" id="GO:0005634">
    <property type="term" value="C:nucleus"/>
    <property type="evidence" value="ECO:0007669"/>
    <property type="project" value="TreeGrafter"/>
</dbReference>
<evidence type="ECO:0000313" key="5">
    <source>
        <dbReference type="EMBL" id="CBJ30093.1"/>
    </source>
</evidence>
<dbReference type="PRINTS" id="PR01415">
    <property type="entry name" value="ANKYRIN"/>
</dbReference>
<organism evidence="5 6">
    <name type="scientific">Ectocarpus siliculosus</name>
    <name type="common">Brown alga</name>
    <name type="synonym">Conferva siliculosa</name>
    <dbReference type="NCBI Taxonomy" id="2880"/>
    <lineage>
        <taxon>Eukaryota</taxon>
        <taxon>Sar</taxon>
        <taxon>Stramenopiles</taxon>
        <taxon>Ochrophyta</taxon>
        <taxon>PX clade</taxon>
        <taxon>Phaeophyceae</taxon>
        <taxon>Ectocarpales</taxon>
        <taxon>Ectocarpaceae</taxon>
        <taxon>Ectocarpus</taxon>
    </lineage>
</organism>
<dbReference type="PROSITE" id="PS50297">
    <property type="entry name" value="ANK_REP_REGION"/>
    <property type="match status" value="3"/>
</dbReference>
<dbReference type="PANTHER" id="PTHR24193:SF121">
    <property type="entry name" value="ADA2A-CONTAINING COMPLEX COMPONENT 3, ISOFORM D"/>
    <property type="match status" value="1"/>
</dbReference>
<reference evidence="5 6" key="1">
    <citation type="journal article" date="2010" name="Nature">
        <title>The Ectocarpus genome and the independent evolution of multicellularity in brown algae.</title>
        <authorList>
            <person name="Cock J.M."/>
            <person name="Sterck L."/>
            <person name="Rouze P."/>
            <person name="Scornet D."/>
            <person name="Allen A.E."/>
            <person name="Amoutzias G."/>
            <person name="Anthouard V."/>
            <person name="Artiguenave F."/>
            <person name="Aury J.M."/>
            <person name="Badger J.H."/>
            <person name="Beszteri B."/>
            <person name="Billiau K."/>
            <person name="Bonnet E."/>
            <person name="Bothwell J.H."/>
            <person name="Bowler C."/>
            <person name="Boyen C."/>
            <person name="Brownlee C."/>
            <person name="Carrano C.J."/>
            <person name="Charrier B."/>
            <person name="Cho G.Y."/>
            <person name="Coelho S.M."/>
            <person name="Collen J."/>
            <person name="Corre E."/>
            <person name="Da Silva C."/>
            <person name="Delage L."/>
            <person name="Delaroque N."/>
            <person name="Dittami S.M."/>
            <person name="Doulbeau S."/>
            <person name="Elias M."/>
            <person name="Farnham G."/>
            <person name="Gachon C.M."/>
            <person name="Gschloessl B."/>
            <person name="Heesch S."/>
            <person name="Jabbari K."/>
            <person name="Jubin C."/>
            <person name="Kawai H."/>
            <person name="Kimura K."/>
            <person name="Kloareg B."/>
            <person name="Kupper F.C."/>
            <person name="Lang D."/>
            <person name="Le Bail A."/>
            <person name="Leblanc C."/>
            <person name="Lerouge P."/>
            <person name="Lohr M."/>
            <person name="Lopez P.J."/>
            <person name="Martens C."/>
            <person name="Maumus F."/>
            <person name="Michel G."/>
            <person name="Miranda-Saavedra D."/>
            <person name="Morales J."/>
            <person name="Moreau H."/>
            <person name="Motomura T."/>
            <person name="Nagasato C."/>
            <person name="Napoli C.A."/>
            <person name="Nelson D.R."/>
            <person name="Nyvall-Collen P."/>
            <person name="Peters A.F."/>
            <person name="Pommier C."/>
            <person name="Potin P."/>
            <person name="Poulain J."/>
            <person name="Quesneville H."/>
            <person name="Read B."/>
            <person name="Rensing S.A."/>
            <person name="Ritter A."/>
            <person name="Rousvoal S."/>
            <person name="Samanta M."/>
            <person name="Samson G."/>
            <person name="Schroeder D.C."/>
            <person name="Segurens B."/>
            <person name="Strittmatter M."/>
            <person name="Tonon T."/>
            <person name="Tregear J.W."/>
            <person name="Valentin K."/>
            <person name="von Dassow P."/>
            <person name="Yamagishi T."/>
            <person name="Van de Peer Y."/>
            <person name="Wincker P."/>
        </authorList>
    </citation>
    <scope>NUCLEOTIDE SEQUENCE [LARGE SCALE GENOMIC DNA]</scope>
    <source>
        <strain evidence="6">Ec32 / CCAP1310/4</strain>
    </source>
</reference>
<dbReference type="InterPro" id="IPR036770">
    <property type="entry name" value="Ankyrin_rpt-contain_sf"/>
</dbReference>
<dbReference type="SUPFAM" id="SSF48403">
    <property type="entry name" value="Ankyrin repeat"/>
    <property type="match status" value="1"/>
</dbReference>
<feature type="region of interest" description="Disordered" evidence="4">
    <location>
        <begin position="281"/>
        <end position="303"/>
    </location>
</feature>
<protein>
    <submittedName>
        <fullName evidence="5">Ankyrin domain protein ank2</fullName>
    </submittedName>
</protein>
<feature type="repeat" description="ANK" evidence="3">
    <location>
        <begin position="18"/>
        <end position="50"/>
    </location>
</feature>
<keyword evidence="2 3" id="KW-0040">ANK repeat</keyword>
<accession>D7FN29</accession>
<evidence type="ECO:0000256" key="2">
    <source>
        <dbReference type="ARBA" id="ARBA00023043"/>
    </source>
</evidence>
<dbReference type="Pfam" id="PF00023">
    <property type="entry name" value="Ank"/>
    <property type="match status" value="1"/>
</dbReference>
<dbReference type="OrthoDB" id="341259at2759"/>
<dbReference type="PROSITE" id="PS50088">
    <property type="entry name" value="ANK_REPEAT"/>
    <property type="match status" value="4"/>
</dbReference>
<dbReference type="STRING" id="2880.D7FN29"/>
<dbReference type="PANTHER" id="PTHR24193">
    <property type="entry name" value="ANKYRIN REPEAT PROTEIN"/>
    <property type="match status" value="1"/>
</dbReference>
<dbReference type="Gene3D" id="1.25.40.20">
    <property type="entry name" value="Ankyrin repeat-containing domain"/>
    <property type="match status" value="1"/>
</dbReference>
<dbReference type="GO" id="GO:0045944">
    <property type="term" value="P:positive regulation of transcription by RNA polymerase II"/>
    <property type="evidence" value="ECO:0007669"/>
    <property type="project" value="TreeGrafter"/>
</dbReference>
<dbReference type="InterPro" id="IPR002110">
    <property type="entry name" value="Ankyrin_rpt"/>
</dbReference>
<feature type="repeat" description="ANK" evidence="3">
    <location>
        <begin position="85"/>
        <end position="117"/>
    </location>
</feature>
<dbReference type="InParanoid" id="D7FN29"/>
<gene>
    <name evidence="5" type="ORF">Esi_0173_0047</name>
</gene>
<dbReference type="SMART" id="SM00248">
    <property type="entry name" value="ANK"/>
    <property type="match status" value="4"/>
</dbReference>
<evidence type="ECO:0000256" key="1">
    <source>
        <dbReference type="ARBA" id="ARBA00022737"/>
    </source>
</evidence>
<sequence length="303" mass="32245">MVQLLLLKGAVLEAQDGVGRRAMHVAAQAGHVGLTGALLATGADAGARFGTYQLSALEVDAENGRAGVMKVLIEHGVNVNTANADGSTPLDCAAYGGSAQVIDALTKAGASINQKSVEGTSPLHVAAVWRRLQAARALLRCGAEVNMTNTHQRTPLFAVTSFPARHRAVEMVDLLKWGADEGMTDDSGRKPGQFGLAILDFGSIAQGVQESQRATREHQRVQQLFTTAPTDRAWRRHGLLVLCRFHPGRARWRQQVSEESGNMTAAKYSRARLVSKLVDEKDAANAQSSRTTAGCGEGDGALR</sequence>
<name>D7FN29_ECTSI</name>
<dbReference type="AlphaFoldDB" id="D7FN29"/>
<feature type="repeat" description="ANK" evidence="3">
    <location>
        <begin position="52"/>
        <end position="84"/>
    </location>
</feature>
<dbReference type="GO" id="GO:0000976">
    <property type="term" value="F:transcription cis-regulatory region binding"/>
    <property type="evidence" value="ECO:0007669"/>
    <property type="project" value="TreeGrafter"/>
</dbReference>
<proteinExistence type="predicted"/>
<evidence type="ECO:0000256" key="3">
    <source>
        <dbReference type="PROSITE-ProRule" id="PRU00023"/>
    </source>
</evidence>
<dbReference type="eggNOG" id="KOG0504">
    <property type="taxonomic scope" value="Eukaryota"/>
</dbReference>
<dbReference type="Pfam" id="PF12796">
    <property type="entry name" value="Ank_2"/>
    <property type="match status" value="1"/>
</dbReference>
<feature type="repeat" description="ANK" evidence="3">
    <location>
        <begin position="118"/>
        <end position="150"/>
    </location>
</feature>
<dbReference type="EMBL" id="FN649760">
    <property type="protein sequence ID" value="CBJ30093.1"/>
    <property type="molecule type" value="Genomic_DNA"/>
</dbReference>
<dbReference type="Proteomes" id="UP000002630">
    <property type="component" value="Unassembled WGS sequence"/>
</dbReference>
<keyword evidence="1" id="KW-0677">Repeat</keyword>